<feature type="compositionally biased region" description="Basic residues" evidence="3">
    <location>
        <begin position="74"/>
        <end position="84"/>
    </location>
</feature>
<evidence type="ECO:0000313" key="5">
    <source>
        <dbReference type="Proteomes" id="UP000007635"/>
    </source>
</evidence>
<evidence type="ECO:0000256" key="3">
    <source>
        <dbReference type="SAM" id="MobiDB-lite"/>
    </source>
</evidence>
<organism evidence="4 5">
    <name type="scientific">Gasterosteus aculeatus aculeatus</name>
    <name type="common">three-spined stickleback</name>
    <dbReference type="NCBI Taxonomy" id="481459"/>
    <lineage>
        <taxon>Eukaryota</taxon>
        <taxon>Metazoa</taxon>
        <taxon>Chordata</taxon>
        <taxon>Craniata</taxon>
        <taxon>Vertebrata</taxon>
        <taxon>Euteleostomi</taxon>
        <taxon>Actinopterygii</taxon>
        <taxon>Neopterygii</taxon>
        <taxon>Teleostei</taxon>
        <taxon>Neoteleostei</taxon>
        <taxon>Acanthomorphata</taxon>
        <taxon>Eupercaria</taxon>
        <taxon>Perciformes</taxon>
        <taxon>Cottioidei</taxon>
        <taxon>Gasterosteales</taxon>
        <taxon>Gasterosteidae</taxon>
        <taxon>Gasterosteus</taxon>
    </lineage>
</organism>
<dbReference type="GO" id="GO:0006915">
    <property type="term" value="P:apoptotic process"/>
    <property type="evidence" value="ECO:0007669"/>
    <property type="project" value="UniProtKB-KW"/>
</dbReference>
<name>G3Q9H4_GASAC</name>
<protein>
    <recommendedName>
        <fullName evidence="6">Apoptosis facilitator Bcl-2-like protein 14</fullName>
    </recommendedName>
</protein>
<keyword evidence="1" id="KW-0053">Apoptosis</keyword>
<accession>G3Q9H4</accession>
<feature type="compositionally biased region" description="Low complexity" evidence="3">
    <location>
        <begin position="50"/>
        <end position="66"/>
    </location>
</feature>
<evidence type="ECO:0000313" key="4">
    <source>
        <dbReference type="Ensembl" id="ENSGACP00000026539.2"/>
    </source>
</evidence>
<keyword evidence="2" id="KW-0175">Coiled coil</keyword>
<dbReference type="Proteomes" id="UP000007635">
    <property type="component" value="Chromosome IV"/>
</dbReference>
<feature type="region of interest" description="Disordered" evidence="3">
    <location>
        <begin position="292"/>
        <end position="316"/>
    </location>
</feature>
<feature type="region of interest" description="Disordered" evidence="3">
    <location>
        <begin position="1"/>
        <end position="118"/>
    </location>
</feature>
<reference evidence="4" key="2">
    <citation type="submission" date="2025-08" db="UniProtKB">
        <authorList>
            <consortium name="Ensembl"/>
        </authorList>
    </citation>
    <scope>IDENTIFICATION</scope>
</reference>
<keyword evidence="5" id="KW-1185">Reference proteome</keyword>
<feature type="coiled-coil region" evidence="2">
    <location>
        <begin position="123"/>
        <end position="150"/>
    </location>
</feature>
<dbReference type="GeneTree" id="ENSGT00910000145367"/>
<dbReference type="GO" id="GO:2001236">
    <property type="term" value="P:regulation of extrinsic apoptotic signaling pathway"/>
    <property type="evidence" value="ECO:0007669"/>
    <property type="project" value="TreeGrafter"/>
</dbReference>
<dbReference type="Bgee" id="ENSGACG00000020087">
    <property type="expression patterns" value="Expressed in pharyngeal gill and 11 other cell types or tissues"/>
</dbReference>
<reference evidence="4" key="3">
    <citation type="submission" date="2025-09" db="UniProtKB">
        <authorList>
            <consortium name="Ensembl"/>
        </authorList>
    </citation>
    <scope>IDENTIFICATION</scope>
</reference>
<dbReference type="AlphaFoldDB" id="G3Q9H4"/>
<dbReference type="Ensembl" id="ENSGACT00000026590.2">
    <property type="protein sequence ID" value="ENSGACP00000026539.2"/>
    <property type="gene ID" value="ENSGACG00000020087.2"/>
</dbReference>
<reference evidence="4 5" key="1">
    <citation type="journal article" date="2021" name="G3 (Bethesda)">
        <title>Improved contiguity of the threespine stickleback genome using long-read sequencing.</title>
        <authorList>
            <person name="Nath S."/>
            <person name="Shaw D.E."/>
            <person name="White M.A."/>
        </authorList>
    </citation>
    <scope>NUCLEOTIDE SEQUENCE [LARGE SCALE GENOMIC DNA]</scope>
    <source>
        <strain evidence="4 5">Lake Benthic</strain>
    </source>
</reference>
<dbReference type="PANTHER" id="PTHR14965">
    <property type="entry name" value="SI:CH73-248E21.1"/>
    <property type="match status" value="1"/>
</dbReference>
<proteinExistence type="predicted"/>
<evidence type="ECO:0000256" key="2">
    <source>
        <dbReference type="SAM" id="Coils"/>
    </source>
</evidence>
<sequence length="316" mass="35505">MANGHVQIHDPFAKPSVSPDPDPEPGSMEDTVEFRVLMAYAKRRRPQKGSPAQDAAASKAEAPSAPTETEQLTGKKKRKKKRMLLRLTRNIFSCTKPQTEDEEASRGSSPPDDRCAPKRAVFVREDEGEEEEEEEELNEVAERLTKMADEIPFVRPDIETDGISDANENVEKMIGLLLREAGDNLNEAELKDLTTKLSWDYGFFEMLMSTFLTRMGLKSPNPDSPGPKASPKTQIAVACEVTTRLSEFHPLPRNRLLDHGARYLQHYYSPWTQQHGGYVRTCTHTHAHARTHTHANTPVSAAQEDAFYSDDEDDSQ</sequence>
<evidence type="ECO:0008006" key="6">
    <source>
        <dbReference type="Google" id="ProtNLM"/>
    </source>
</evidence>
<dbReference type="PANTHER" id="PTHR14965:SF1">
    <property type="entry name" value="APOPTOSIS FACILITATOR BCL-2-LIKE PROTEIN 14"/>
    <property type="match status" value="1"/>
</dbReference>
<evidence type="ECO:0000256" key="1">
    <source>
        <dbReference type="ARBA" id="ARBA00022703"/>
    </source>
</evidence>
<feature type="compositionally biased region" description="Acidic residues" evidence="3">
    <location>
        <begin position="307"/>
        <end position="316"/>
    </location>
</feature>